<feature type="non-terminal residue" evidence="2">
    <location>
        <position position="1"/>
    </location>
</feature>
<accession>A0A6J4UHW3</accession>
<feature type="non-terminal residue" evidence="2">
    <location>
        <position position="47"/>
    </location>
</feature>
<proteinExistence type="predicted"/>
<protein>
    <submittedName>
        <fullName evidence="2">Uncharacterized protein</fullName>
    </submittedName>
</protein>
<feature type="compositionally biased region" description="Basic and acidic residues" evidence="1">
    <location>
        <begin position="1"/>
        <end position="13"/>
    </location>
</feature>
<sequence>DRLSERSQNRPDPTKMSGPWRPAHRRAGRRGKPRHDRRPARRGGEPM</sequence>
<dbReference type="EMBL" id="CADCWF010000092">
    <property type="protein sequence ID" value="CAA9548320.1"/>
    <property type="molecule type" value="Genomic_DNA"/>
</dbReference>
<name>A0A6J4UHW3_9BACT</name>
<dbReference type="AlphaFoldDB" id="A0A6J4UHW3"/>
<feature type="region of interest" description="Disordered" evidence="1">
    <location>
        <begin position="1"/>
        <end position="47"/>
    </location>
</feature>
<organism evidence="2">
    <name type="scientific">uncultured Thermomicrobiales bacterium</name>
    <dbReference type="NCBI Taxonomy" id="1645740"/>
    <lineage>
        <taxon>Bacteria</taxon>
        <taxon>Pseudomonadati</taxon>
        <taxon>Thermomicrobiota</taxon>
        <taxon>Thermomicrobia</taxon>
        <taxon>Thermomicrobiales</taxon>
        <taxon>environmental samples</taxon>
    </lineage>
</organism>
<feature type="compositionally biased region" description="Basic residues" evidence="1">
    <location>
        <begin position="22"/>
        <end position="41"/>
    </location>
</feature>
<evidence type="ECO:0000256" key="1">
    <source>
        <dbReference type="SAM" id="MobiDB-lite"/>
    </source>
</evidence>
<gene>
    <name evidence="2" type="ORF">AVDCRST_MAG59-1534</name>
</gene>
<reference evidence="2" key="1">
    <citation type="submission" date="2020-02" db="EMBL/GenBank/DDBJ databases">
        <authorList>
            <person name="Meier V. D."/>
        </authorList>
    </citation>
    <scope>NUCLEOTIDE SEQUENCE</scope>
    <source>
        <strain evidence="2">AVDCRST_MAG59</strain>
    </source>
</reference>
<evidence type="ECO:0000313" key="2">
    <source>
        <dbReference type="EMBL" id="CAA9548320.1"/>
    </source>
</evidence>